<dbReference type="RefSeq" id="WP_128233260.1">
    <property type="nucleotide sequence ID" value="NZ_SAUY01000023.1"/>
</dbReference>
<dbReference type="SUPFAM" id="SSF53223">
    <property type="entry name" value="Aminoacid dehydrogenase-like, N-terminal domain"/>
    <property type="match status" value="1"/>
</dbReference>
<dbReference type="InterPro" id="IPR022893">
    <property type="entry name" value="Shikimate_DH_fam"/>
</dbReference>
<dbReference type="Pfam" id="PF08501">
    <property type="entry name" value="Shikimate_dh_N"/>
    <property type="match status" value="1"/>
</dbReference>
<reference evidence="9 10" key="1">
    <citation type="submission" date="2019-01" db="EMBL/GenBank/DDBJ databases">
        <title>Sinorhodobacter populi sp. nov. isolated from the symptomatic bark tissue of Populus euramericana canker.</title>
        <authorList>
            <person name="Xu G."/>
        </authorList>
    </citation>
    <scope>NUCLEOTIDE SEQUENCE [LARGE SCALE GENOMIC DNA]</scope>
    <source>
        <strain evidence="9 10">07D10-4-3</strain>
    </source>
</reference>
<dbReference type="SUPFAM" id="SSF51735">
    <property type="entry name" value="NAD(P)-binding Rossmann-fold domains"/>
    <property type="match status" value="1"/>
</dbReference>
<dbReference type="PANTHER" id="PTHR21089:SF1">
    <property type="entry name" value="BIFUNCTIONAL 3-DEHYDROQUINATE DEHYDRATASE_SHIKIMATE DEHYDROGENASE, CHLOROPLASTIC"/>
    <property type="match status" value="1"/>
</dbReference>
<dbReference type="AlphaFoldDB" id="A0A443K7I4"/>
<gene>
    <name evidence="9" type="ORF">D2T29_16115</name>
</gene>
<protein>
    <recommendedName>
        <fullName evidence="2">shikimate dehydrogenase (NADP(+))</fullName>
        <ecNumber evidence="2">1.1.1.25</ecNumber>
    </recommendedName>
</protein>
<evidence type="ECO:0000256" key="3">
    <source>
        <dbReference type="ARBA" id="ARBA00022857"/>
    </source>
</evidence>
<dbReference type="Gene3D" id="3.40.50.720">
    <property type="entry name" value="NAD(P)-binding Rossmann-like Domain"/>
    <property type="match status" value="1"/>
</dbReference>
<evidence type="ECO:0000256" key="5">
    <source>
        <dbReference type="ARBA" id="ARBA00023141"/>
    </source>
</evidence>
<keyword evidence="3" id="KW-0521">NADP</keyword>
<comment type="caution">
    <text evidence="9">The sequence shown here is derived from an EMBL/GenBank/DDBJ whole genome shotgun (WGS) entry which is preliminary data.</text>
</comment>
<dbReference type="EMBL" id="SAUY01000023">
    <property type="protein sequence ID" value="RWR28747.1"/>
    <property type="molecule type" value="Genomic_DNA"/>
</dbReference>
<feature type="domain" description="Quinate/shikimate 5-dehydrogenase/glutamyl-tRNA reductase" evidence="7">
    <location>
        <begin position="125"/>
        <end position="176"/>
    </location>
</feature>
<accession>A0A443K7I4</accession>
<keyword evidence="4" id="KW-0560">Oxidoreductase</keyword>
<dbReference type="GO" id="GO:0009423">
    <property type="term" value="P:chorismate biosynthetic process"/>
    <property type="evidence" value="ECO:0007669"/>
    <property type="project" value="UniProtKB-UniPathway"/>
</dbReference>
<dbReference type="Gene3D" id="3.40.50.10860">
    <property type="entry name" value="Leucine Dehydrogenase, chain A, domain 1"/>
    <property type="match status" value="1"/>
</dbReference>
<dbReference type="GO" id="GO:0004764">
    <property type="term" value="F:shikimate 3-dehydrogenase (NADP+) activity"/>
    <property type="evidence" value="ECO:0007669"/>
    <property type="project" value="UniProtKB-EC"/>
</dbReference>
<evidence type="ECO:0000259" key="7">
    <source>
        <dbReference type="Pfam" id="PF01488"/>
    </source>
</evidence>
<comment type="catalytic activity">
    <reaction evidence="6">
        <text>shikimate + NADP(+) = 3-dehydroshikimate + NADPH + H(+)</text>
        <dbReference type="Rhea" id="RHEA:17737"/>
        <dbReference type="ChEBI" id="CHEBI:15378"/>
        <dbReference type="ChEBI" id="CHEBI:16630"/>
        <dbReference type="ChEBI" id="CHEBI:36208"/>
        <dbReference type="ChEBI" id="CHEBI:57783"/>
        <dbReference type="ChEBI" id="CHEBI:58349"/>
        <dbReference type="EC" id="1.1.1.25"/>
    </reaction>
</comment>
<dbReference type="InterPro" id="IPR046346">
    <property type="entry name" value="Aminoacid_DH-like_N_sf"/>
</dbReference>
<proteinExistence type="predicted"/>
<name>A0A443K7I4_9RHOB</name>
<dbReference type="Proteomes" id="UP000284451">
    <property type="component" value="Unassembled WGS sequence"/>
</dbReference>
<dbReference type="GO" id="GO:0009073">
    <property type="term" value="P:aromatic amino acid family biosynthetic process"/>
    <property type="evidence" value="ECO:0007669"/>
    <property type="project" value="UniProtKB-KW"/>
</dbReference>
<dbReference type="UniPathway" id="UPA00053">
    <property type="reaction ID" value="UER00087"/>
</dbReference>
<dbReference type="Pfam" id="PF01488">
    <property type="entry name" value="Shikimate_DH"/>
    <property type="match status" value="1"/>
</dbReference>
<evidence type="ECO:0000313" key="10">
    <source>
        <dbReference type="Proteomes" id="UP000284451"/>
    </source>
</evidence>
<evidence type="ECO:0000313" key="9">
    <source>
        <dbReference type="EMBL" id="RWR28747.1"/>
    </source>
</evidence>
<keyword evidence="5" id="KW-0057">Aromatic amino acid biosynthesis</keyword>
<feature type="domain" description="Shikimate dehydrogenase substrate binding N-terminal" evidence="8">
    <location>
        <begin position="17"/>
        <end position="97"/>
    </location>
</feature>
<dbReference type="EC" id="1.1.1.25" evidence="2"/>
<dbReference type="InterPro" id="IPR036291">
    <property type="entry name" value="NAD(P)-bd_dom_sf"/>
</dbReference>
<dbReference type="InterPro" id="IPR006151">
    <property type="entry name" value="Shikm_DH/Glu-tRNA_Rdtase"/>
</dbReference>
<dbReference type="GO" id="GO:0019632">
    <property type="term" value="P:shikimate metabolic process"/>
    <property type="evidence" value="ECO:0007669"/>
    <property type="project" value="TreeGrafter"/>
</dbReference>
<organism evidence="9 10">
    <name type="scientific">Paenirhodobacter populi</name>
    <dbReference type="NCBI Taxonomy" id="2306993"/>
    <lineage>
        <taxon>Bacteria</taxon>
        <taxon>Pseudomonadati</taxon>
        <taxon>Pseudomonadota</taxon>
        <taxon>Alphaproteobacteria</taxon>
        <taxon>Rhodobacterales</taxon>
        <taxon>Rhodobacter group</taxon>
        <taxon>Paenirhodobacter</taxon>
    </lineage>
</organism>
<dbReference type="GO" id="GO:0050661">
    <property type="term" value="F:NADP binding"/>
    <property type="evidence" value="ECO:0007669"/>
    <property type="project" value="TreeGrafter"/>
</dbReference>
<dbReference type="GO" id="GO:0005829">
    <property type="term" value="C:cytosol"/>
    <property type="evidence" value="ECO:0007669"/>
    <property type="project" value="TreeGrafter"/>
</dbReference>
<evidence type="ECO:0000259" key="8">
    <source>
        <dbReference type="Pfam" id="PF08501"/>
    </source>
</evidence>
<evidence type="ECO:0000256" key="4">
    <source>
        <dbReference type="ARBA" id="ARBA00023002"/>
    </source>
</evidence>
<evidence type="ECO:0000256" key="6">
    <source>
        <dbReference type="ARBA" id="ARBA00049442"/>
    </source>
</evidence>
<evidence type="ECO:0000256" key="2">
    <source>
        <dbReference type="ARBA" id="ARBA00012962"/>
    </source>
</evidence>
<dbReference type="PANTHER" id="PTHR21089">
    <property type="entry name" value="SHIKIMATE DEHYDROGENASE"/>
    <property type="match status" value="1"/>
</dbReference>
<keyword evidence="5" id="KW-0028">Amino-acid biosynthesis</keyword>
<comment type="pathway">
    <text evidence="1">Metabolic intermediate biosynthesis; chorismate biosynthesis; chorismate from D-erythrose 4-phosphate and phosphoenolpyruvate: step 4/7.</text>
</comment>
<dbReference type="InterPro" id="IPR013708">
    <property type="entry name" value="Shikimate_DH-bd_N"/>
</dbReference>
<evidence type="ECO:0000256" key="1">
    <source>
        <dbReference type="ARBA" id="ARBA00004871"/>
    </source>
</evidence>
<sequence length="279" mass="28529">MSNFPISGTTRVVVHLAYPSRHLRTPGLFNALCQERRLNAVLVPWQVPPQGLAEAVAGLRGIENLAGVIVTIPHKTAISALCESLSSTARFLGVANVARRDSAGRFHGEMFDGRGLVRGLRERGHDVAGRQALLVGAGGAAAGIAEALLGAGVASLTLSNRSAPRAEALAARLRAAFAGRAIRVGPGDATGADLVVNGTSLGMYPGDALPVDVETLDPGTLVAEAVMEPDVTPLLKAAAARGCQTHRGVHMITGQIGLLVDFLLGASGGQPPDAGAARA</sequence>
<reference evidence="9 10" key="2">
    <citation type="submission" date="2019-01" db="EMBL/GenBank/DDBJ databases">
        <authorList>
            <person name="Li Y."/>
        </authorList>
    </citation>
    <scope>NUCLEOTIDE SEQUENCE [LARGE SCALE GENOMIC DNA]</scope>
    <source>
        <strain evidence="9 10">07D10-4-3</strain>
    </source>
</reference>